<reference evidence="2 3" key="1">
    <citation type="submission" date="2024-09" db="EMBL/GenBank/DDBJ databases">
        <authorList>
            <person name="Sun Q."/>
            <person name="Mori K."/>
        </authorList>
    </citation>
    <scope>NUCLEOTIDE SEQUENCE [LARGE SCALE GENOMIC DNA]</scope>
    <source>
        <strain evidence="2 3">JCM 11201</strain>
    </source>
</reference>
<keyword evidence="1" id="KW-0472">Membrane</keyword>
<dbReference type="InterPro" id="IPR038750">
    <property type="entry name" value="YczE/YyaS-like"/>
</dbReference>
<evidence type="ECO:0000256" key="1">
    <source>
        <dbReference type="SAM" id="Phobius"/>
    </source>
</evidence>
<feature type="transmembrane region" description="Helical" evidence="1">
    <location>
        <begin position="72"/>
        <end position="93"/>
    </location>
</feature>
<dbReference type="RefSeq" id="WP_379948081.1">
    <property type="nucleotide sequence ID" value="NZ_JBHMAF010000017.1"/>
</dbReference>
<evidence type="ECO:0000313" key="3">
    <source>
        <dbReference type="Proteomes" id="UP001589609"/>
    </source>
</evidence>
<feature type="transmembrane region" description="Helical" evidence="1">
    <location>
        <begin position="43"/>
        <end position="65"/>
    </location>
</feature>
<keyword evidence="1" id="KW-1133">Transmembrane helix</keyword>
<protein>
    <submittedName>
        <fullName evidence="2">YitT family protein</fullName>
    </submittedName>
</protein>
<feature type="transmembrane region" description="Helical" evidence="1">
    <location>
        <begin position="5"/>
        <end position="23"/>
    </location>
</feature>
<proteinExistence type="predicted"/>
<comment type="caution">
    <text evidence="2">The sequence shown here is derived from an EMBL/GenBank/DDBJ whole genome shotgun (WGS) entry which is preliminary data.</text>
</comment>
<sequence>MLKRSIFYIAGMIIACTGVDLVIKVNIGAGPWDAFYAGTSEKIGLSIGTCVIIGQIVFLLINSLLLRKRPAFESAITIILWGLILDFCMKFLLKNVYLANLPLLSRWLVFLAGVVFIGIGIGVYLTSRFPSMPYDGTMLAIVERFRLNMNFSRTILEGAGLLAAYFIGGPVGLGSVVFVFFLGAFIQICSRGAEKLLLKS</sequence>
<organism evidence="2 3">
    <name type="scientific">Ectobacillus funiculus</name>
    <dbReference type="NCBI Taxonomy" id="137993"/>
    <lineage>
        <taxon>Bacteria</taxon>
        <taxon>Bacillati</taxon>
        <taxon>Bacillota</taxon>
        <taxon>Bacilli</taxon>
        <taxon>Bacillales</taxon>
        <taxon>Bacillaceae</taxon>
        <taxon>Ectobacillus</taxon>
    </lineage>
</organism>
<keyword evidence="3" id="KW-1185">Reference proteome</keyword>
<dbReference type="Proteomes" id="UP001589609">
    <property type="component" value="Unassembled WGS sequence"/>
</dbReference>
<feature type="transmembrane region" description="Helical" evidence="1">
    <location>
        <begin position="105"/>
        <end position="126"/>
    </location>
</feature>
<dbReference type="PANTHER" id="PTHR40078:SF1">
    <property type="entry name" value="INTEGRAL MEMBRANE PROTEIN"/>
    <property type="match status" value="1"/>
</dbReference>
<keyword evidence="1" id="KW-0812">Transmembrane</keyword>
<dbReference type="EMBL" id="JBHMAF010000017">
    <property type="protein sequence ID" value="MFB9757831.1"/>
    <property type="molecule type" value="Genomic_DNA"/>
</dbReference>
<evidence type="ECO:0000313" key="2">
    <source>
        <dbReference type="EMBL" id="MFB9757831.1"/>
    </source>
</evidence>
<gene>
    <name evidence="2" type="ORF">ACFFMS_04640</name>
</gene>
<dbReference type="PANTHER" id="PTHR40078">
    <property type="entry name" value="INTEGRAL MEMBRANE PROTEIN-RELATED"/>
    <property type="match status" value="1"/>
</dbReference>
<accession>A0ABV5WB61</accession>
<name>A0ABV5WB61_9BACI</name>
<dbReference type="Pfam" id="PF19700">
    <property type="entry name" value="DUF6198"/>
    <property type="match status" value="1"/>
</dbReference>
<dbReference type="PROSITE" id="PS51257">
    <property type="entry name" value="PROKAR_LIPOPROTEIN"/>
    <property type="match status" value="1"/>
</dbReference>